<evidence type="ECO:0000256" key="2">
    <source>
        <dbReference type="SAM" id="Phobius"/>
    </source>
</evidence>
<feature type="region of interest" description="Disordered" evidence="1">
    <location>
        <begin position="187"/>
        <end position="211"/>
    </location>
</feature>
<dbReference type="EMBL" id="OU895880">
    <property type="protein sequence ID" value="CAG9811131.1"/>
    <property type="molecule type" value="Genomic_DNA"/>
</dbReference>
<evidence type="ECO:0000313" key="4">
    <source>
        <dbReference type="EMBL" id="CAG9811131.1"/>
    </source>
</evidence>
<name>A0A9N9WVS0_9DIPT</name>
<dbReference type="AlphaFoldDB" id="A0A9N9WVS0"/>
<dbReference type="InterPro" id="IPR004182">
    <property type="entry name" value="GRAM"/>
</dbReference>
<feature type="region of interest" description="Disordered" evidence="1">
    <location>
        <begin position="226"/>
        <end position="249"/>
    </location>
</feature>
<feature type="compositionally biased region" description="Pro residues" evidence="1">
    <location>
        <begin position="235"/>
        <end position="245"/>
    </location>
</feature>
<feature type="region of interest" description="Disordered" evidence="1">
    <location>
        <begin position="28"/>
        <end position="55"/>
    </location>
</feature>
<dbReference type="Gene3D" id="2.30.29.30">
    <property type="entry name" value="Pleckstrin-homology domain (PH domain)/Phosphotyrosine-binding domain (PTB)"/>
    <property type="match status" value="1"/>
</dbReference>
<evidence type="ECO:0000259" key="3">
    <source>
        <dbReference type="SMART" id="SM00568"/>
    </source>
</evidence>
<evidence type="ECO:0000313" key="5">
    <source>
        <dbReference type="Proteomes" id="UP001153620"/>
    </source>
</evidence>
<feature type="transmembrane region" description="Helical" evidence="2">
    <location>
        <begin position="273"/>
        <end position="294"/>
    </location>
</feature>
<keyword evidence="2" id="KW-0472">Membrane</keyword>
<dbReference type="GO" id="GO:0120015">
    <property type="term" value="F:sterol transfer activity"/>
    <property type="evidence" value="ECO:0007669"/>
    <property type="project" value="TreeGrafter"/>
</dbReference>
<dbReference type="PANTHER" id="PTHR23319">
    <property type="entry name" value="GRAM DOMAIN CONTAINING 1B, ISOFORM E"/>
    <property type="match status" value="1"/>
</dbReference>
<organism evidence="4 5">
    <name type="scientific">Chironomus riparius</name>
    <dbReference type="NCBI Taxonomy" id="315576"/>
    <lineage>
        <taxon>Eukaryota</taxon>
        <taxon>Metazoa</taxon>
        <taxon>Ecdysozoa</taxon>
        <taxon>Arthropoda</taxon>
        <taxon>Hexapoda</taxon>
        <taxon>Insecta</taxon>
        <taxon>Pterygota</taxon>
        <taxon>Neoptera</taxon>
        <taxon>Endopterygota</taxon>
        <taxon>Diptera</taxon>
        <taxon>Nematocera</taxon>
        <taxon>Chironomoidea</taxon>
        <taxon>Chironomidae</taxon>
        <taxon>Chironominae</taxon>
        <taxon>Chironomus</taxon>
    </lineage>
</organism>
<reference evidence="4" key="1">
    <citation type="submission" date="2022-01" db="EMBL/GenBank/DDBJ databases">
        <authorList>
            <person name="King R."/>
        </authorList>
    </citation>
    <scope>NUCLEOTIDE SEQUENCE</scope>
</reference>
<dbReference type="GO" id="GO:0005886">
    <property type="term" value="C:plasma membrane"/>
    <property type="evidence" value="ECO:0007669"/>
    <property type="project" value="TreeGrafter"/>
</dbReference>
<dbReference type="PANTHER" id="PTHR23319:SF13">
    <property type="entry name" value="GRAM DOMAIN-CONTAINING PROTEIN"/>
    <property type="match status" value="1"/>
</dbReference>
<dbReference type="InterPro" id="IPR011993">
    <property type="entry name" value="PH-like_dom_sf"/>
</dbReference>
<dbReference type="InterPro" id="IPR051482">
    <property type="entry name" value="Cholesterol_transport"/>
</dbReference>
<dbReference type="GO" id="GO:0140268">
    <property type="term" value="C:endoplasmic reticulum-plasma membrane contact site"/>
    <property type="evidence" value="ECO:0007669"/>
    <property type="project" value="TreeGrafter"/>
</dbReference>
<keyword evidence="5" id="KW-1185">Reference proteome</keyword>
<feature type="compositionally biased region" description="Acidic residues" evidence="1">
    <location>
        <begin position="187"/>
        <end position="196"/>
    </location>
</feature>
<dbReference type="OrthoDB" id="74360at2759"/>
<dbReference type="GO" id="GO:0032366">
    <property type="term" value="P:intracellular sterol transport"/>
    <property type="evidence" value="ECO:0007669"/>
    <property type="project" value="TreeGrafter"/>
</dbReference>
<reference evidence="4" key="2">
    <citation type="submission" date="2022-10" db="EMBL/GenBank/DDBJ databases">
        <authorList>
            <consortium name="ENA_rothamsted_submissions"/>
            <consortium name="culmorum"/>
            <person name="King R."/>
        </authorList>
    </citation>
    <scope>NUCLEOTIDE SEQUENCE</scope>
</reference>
<dbReference type="Pfam" id="PF02893">
    <property type="entry name" value="GRAM"/>
    <property type="match status" value="1"/>
</dbReference>
<dbReference type="Proteomes" id="UP001153620">
    <property type="component" value="Chromosome 4"/>
</dbReference>
<feature type="compositionally biased region" description="Basic and acidic residues" evidence="1">
    <location>
        <begin position="43"/>
        <end position="55"/>
    </location>
</feature>
<keyword evidence="2" id="KW-0812">Transmembrane</keyword>
<dbReference type="GO" id="GO:0005789">
    <property type="term" value="C:endoplasmic reticulum membrane"/>
    <property type="evidence" value="ECO:0007669"/>
    <property type="project" value="TreeGrafter"/>
</dbReference>
<proteinExistence type="predicted"/>
<accession>A0A9N9WVS0</accession>
<gene>
    <name evidence="4" type="ORF">CHIRRI_LOCUS13940</name>
</gene>
<feature type="domain" description="GRAM" evidence="3">
    <location>
        <begin position="63"/>
        <end position="131"/>
    </location>
</feature>
<dbReference type="SMART" id="SM00568">
    <property type="entry name" value="GRAM"/>
    <property type="match status" value="1"/>
</dbReference>
<protein>
    <recommendedName>
        <fullName evidence="3">GRAM domain-containing protein</fullName>
    </recommendedName>
</protein>
<sequence>MQTFEIYSLIKLYSKTFRDYLLHPPLSPARRSKIGKNGSGSEPKSEKKEKKVKKVEMSESRIKKFRKLFALKIADDEKLINYFSCALVADILLQGHLYVSENYFSFYSNVFGYVTKLVIPISSVTLISKEKTAKMFPNAIGIQLSDAKHVFGSFLSRETAYQLMLGMTKVAQVPALESNESINEAVEDEAGVDVEVTESSKEDSSSLSSEGTTQFKIIETIEMVKEEEEEVLEQPEPPSPPPPTPKVQKYQQIEYKSKPKVVESPSSSSNHSLVLFIGIALTLLLAFFTAFLLIRINSLENRHLTTRDYSKMTIEEAEQILNRNLMTVRNVRQKLEELSSHLESKFKEQSRDEL</sequence>
<dbReference type="GO" id="GO:0032934">
    <property type="term" value="F:sterol binding"/>
    <property type="evidence" value="ECO:0007669"/>
    <property type="project" value="TreeGrafter"/>
</dbReference>
<keyword evidence="2" id="KW-1133">Transmembrane helix</keyword>
<evidence type="ECO:0000256" key="1">
    <source>
        <dbReference type="SAM" id="MobiDB-lite"/>
    </source>
</evidence>
<dbReference type="CDD" id="cd13220">
    <property type="entry name" value="PH-GRAM_GRAMDC"/>
    <property type="match status" value="1"/>
</dbReference>